<keyword evidence="1" id="KW-0732">Signal</keyword>
<evidence type="ECO:0000313" key="2">
    <source>
        <dbReference type="EMBL" id="AFK75445.1"/>
    </source>
</evidence>
<protein>
    <submittedName>
        <fullName evidence="2">Putative secretory peptide-35</fullName>
    </submittedName>
</protein>
<proteinExistence type="evidence at transcript level"/>
<organism evidence="2">
    <name type="scientific">Pleurobrachia bachei</name>
    <name type="common">Sea gooseberry</name>
    <dbReference type="NCBI Taxonomy" id="34499"/>
    <lineage>
        <taxon>Eukaryota</taxon>
        <taxon>Metazoa</taxon>
        <taxon>Ctenophora</taxon>
        <taxon>Tentaculata</taxon>
        <taxon>Cydippida</taxon>
        <taxon>Pleurobrachiidae</taxon>
        <taxon>Pleurobrachia</taxon>
    </lineage>
</organism>
<dbReference type="EMBL" id="JQ700345">
    <property type="protein sequence ID" value="AFK75445.1"/>
    <property type="molecule type" value="mRNA"/>
</dbReference>
<reference evidence="2" key="1">
    <citation type="submission" date="2012-02" db="EMBL/GenBank/DDBJ databases">
        <title>The genome of the ctenophore, Pleurobrachia bachei.</title>
        <authorList>
            <person name="Kohn A.B."/>
            <person name="Citarella M."/>
            <person name="Moroz L.L."/>
        </authorList>
    </citation>
    <scope>NUCLEOTIDE SEQUENCE</scope>
</reference>
<sequence length="119" mass="13504">MIRFVFVLTALVLLLPPCTEGKCVFGDWDCWEHPDAPDQPLWRCSYGCYKGYCGSQCNGISGILIPEHICSATKEWCWLRGSDPDVHPWQPYYEPCEKNSDCKKLMDDEADCDGICAAF</sequence>
<name>M4H1W1_PLEBA</name>
<dbReference type="AlphaFoldDB" id="M4H1W1"/>
<accession>M4H1W1</accession>
<feature type="chain" id="PRO_5004053485" evidence="1">
    <location>
        <begin position="22"/>
        <end position="119"/>
    </location>
</feature>
<feature type="signal peptide" evidence="1">
    <location>
        <begin position="1"/>
        <end position="21"/>
    </location>
</feature>
<evidence type="ECO:0000256" key="1">
    <source>
        <dbReference type="SAM" id="SignalP"/>
    </source>
</evidence>